<organism evidence="1 2">
    <name type="scientific">Caenorhabditis auriculariae</name>
    <dbReference type="NCBI Taxonomy" id="2777116"/>
    <lineage>
        <taxon>Eukaryota</taxon>
        <taxon>Metazoa</taxon>
        <taxon>Ecdysozoa</taxon>
        <taxon>Nematoda</taxon>
        <taxon>Chromadorea</taxon>
        <taxon>Rhabditida</taxon>
        <taxon>Rhabditina</taxon>
        <taxon>Rhabditomorpha</taxon>
        <taxon>Rhabditoidea</taxon>
        <taxon>Rhabditidae</taxon>
        <taxon>Peloderinae</taxon>
        <taxon>Caenorhabditis</taxon>
    </lineage>
</organism>
<protein>
    <submittedName>
        <fullName evidence="1">Uncharacterized protein</fullName>
    </submittedName>
</protein>
<dbReference type="AlphaFoldDB" id="A0A8S1H414"/>
<name>A0A8S1H414_9PELO</name>
<proteinExistence type="predicted"/>
<reference evidence="1" key="1">
    <citation type="submission" date="2020-10" db="EMBL/GenBank/DDBJ databases">
        <authorList>
            <person name="Kikuchi T."/>
        </authorList>
    </citation>
    <scope>NUCLEOTIDE SEQUENCE</scope>
    <source>
        <strain evidence="1">NKZ352</strain>
    </source>
</reference>
<gene>
    <name evidence="1" type="ORF">CAUJ_LOCUS5447</name>
</gene>
<dbReference type="EMBL" id="CAJGYM010000011">
    <property type="protein sequence ID" value="CAD6189528.1"/>
    <property type="molecule type" value="Genomic_DNA"/>
</dbReference>
<keyword evidence="2" id="KW-1185">Reference proteome</keyword>
<comment type="caution">
    <text evidence="1">The sequence shown here is derived from an EMBL/GenBank/DDBJ whole genome shotgun (WGS) entry which is preliminary data.</text>
</comment>
<accession>A0A8S1H414</accession>
<sequence>MSDTPDNPEQPKTEANQDIPASVELISGQELSLWGHAIQYVEGIDLEAIELETNLYPVDKWHRKNLKLLSKAMYSETKKKVLLPPRHSAAWKRVKLSEHNKKFRKLFQLVQTVGERHLFQQTVIDSLSDHVENFNRDVQSAIDGGDLIEIDKMFRRQVVKCVVLNIARKYFWSVTM</sequence>
<evidence type="ECO:0000313" key="1">
    <source>
        <dbReference type="EMBL" id="CAD6189528.1"/>
    </source>
</evidence>
<evidence type="ECO:0000313" key="2">
    <source>
        <dbReference type="Proteomes" id="UP000835052"/>
    </source>
</evidence>
<dbReference type="Proteomes" id="UP000835052">
    <property type="component" value="Unassembled WGS sequence"/>
</dbReference>